<comment type="caution">
    <text evidence="4">The sequence shown here is derived from an EMBL/GenBank/DDBJ whole genome shotgun (WGS) entry which is preliminary data.</text>
</comment>
<evidence type="ECO:0000256" key="1">
    <source>
        <dbReference type="ARBA" id="ARBA00035112"/>
    </source>
</evidence>
<evidence type="ECO:0000313" key="5">
    <source>
        <dbReference type="Proteomes" id="UP000700596"/>
    </source>
</evidence>
<dbReference type="GO" id="GO:0043386">
    <property type="term" value="P:mycotoxin biosynthetic process"/>
    <property type="evidence" value="ECO:0007669"/>
    <property type="project" value="InterPro"/>
</dbReference>
<organism evidence="4 5">
    <name type="scientific">Dendryphion nanum</name>
    <dbReference type="NCBI Taxonomy" id="256645"/>
    <lineage>
        <taxon>Eukaryota</taxon>
        <taxon>Fungi</taxon>
        <taxon>Dikarya</taxon>
        <taxon>Ascomycota</taxon>
        <taxon>Pezizomycotina</taxon>
        <taxon>Dothideomycetes</taxon>
        <taxon>Pleosporomycetidae</taxon>
        <taxon>Pleosporales</taxon>
        <taxon>Torulaceae</taxon>
        <taxon>Dendryphion</taxon>
    </lineage>
</organism>
<dbReference type="OrthoDB" id="3687641at2759"/>
<comment type="similarity">
    <text evidence="1">Belongs to the ustYa family.</text>
</comment>
<feature type="transmembrane region" description="Helical" evidence="3">
    <location>
        <begin position="40"/>
        <end position="63"/>
    </location>
</feature>
<evidence type="ECO:0000313" key="4">
    <source>
        <dbReference type="EMBL" id="KAH7109478.1"/>
    </source>
</evidence>
<dbReference type="Pfam" id="PF11807">
    <property type="entry name" value="UstYa"/>
    <property type="match status" value="1"/>
</dbReference>
<accession>A0A9P9CYU2</accession>
<keyword evidence="3" id="KW-1133">Transmembrane helix</keyword>
<protein>
    <submittedName>
        <fullName evidence="4">Uncharacterized protein</fullName>
    </submittedName>
</protein>
<proteinExistence type="inferred from homology"/>
<name>A0A9P9CYU2_9PLEO</name>
<dbReference type="EMBL" id="JAGMWT010000032">
    <property type="protein sequence ID" value="KAH7109478.1"/>
    <property type="molecule type" value="Genomic_DNA"/>
</dbReference>
<evidence type="ECO:0000256" key="3">
    <source>
        <dbReference type="SAM" id="Phobius"/>
    </source>
</evidence>
<feature type="compositionally biased region" description="Basic and acidic residues" evidence="2">
    <location>
        <begin position="10"/>
        <end position="20"/>
    </location>
</feature>
<dbReference type="PANTHER" id="PTHR33365:SF12">
    <property type="entry name" value="TAT PATHWAY SIGNAL SEQUENCE"/>
    <property type="match status" value="1"/>
</dbReference>
<dbReference type="PANTHER" id="PTHR33365">
    <property type="entry name" value="YALI0B05434P"/>
    <property type="match status" value="1"/>
</dbReference>
<sequence>MQYTALPSKDQLEEHAHPASLKEKSNGVAIRCQAVSHCRVYLFGTLSLLFSTILCLSSLLLFLSQPSEEQCAIRWNMDTPLEAAVAADPPSIVRFDGRFWPESKFKGPPTPKRDEAWSELTNHGGGVYKISKETLIAINASEHTVQFPDGTYAAGFEIVHYLHCLSFLRQATYEDAYKNKASPWTDSEATVRVHLDHCIDILRQKLMCDSDTGLVTFVWVKGRRKPYPDFNVQKKCRDHSKIQSWIRAHYADVEKVEKLPGSYEFEEDI</sequence>
<gene>
    <name evidence="4" type="ORF">B0J11DRAFT_601694</name>
</gene>
<feature type="region of interest" description="Disordered" evidence="2">
    <location>
        <begin position="1"/>
        <end position="20"/>
    </location>
</feature>
<keyword evidence="5" id="KW-1185">Reference proteome</keyword>
<keyword evidence="3" id="KW-0472">Membrane</keyword>
<keyword evidence="3" id="KW-0812">Transmembrane</keyword>
<reference evidence="4" key="1">
    <citation type="journal article" date="2021" name="Nat. Commun.">
        <title>Genetic determinants of endophytism in the Arabidopsis root mycobiome.</title>
        <authorList>
            <person name="Mesny F."/>
            <person name="Miyauchi S."/>
            <person name="Thiergart T."/>
            <person name="Pickel B."/>
            <person name="Atanasova L."/>
            <person name="Karlsson M."/>
            <person name="Huettel B."/>
            <person name="Barry K.W."/>
            <person name="Haridas S."/>
            <person name="Chen C."/>
            <person name="Bauer D."/>
            <person name="Andreopoulos W."/>
            <person name="Pangilinan J."/>
            <person name="LaButti K."/>
            <person name="Riley R."/>
            <person name="Lipzen A."/>
            <person name="Clum A."/>
            <person name="Drula E."/>
            <person name="Henrissat B."/>
            <person name="Kohler A."/>
            <person name="Grigoriev I.V."/>
            <person name="Martin F.M."/>
            <person name="Hacquard S."/>
        </authorList>
    </citation>
    <scope>NUCLEOTIDE SEQUENCE</scope>
    <source>
        <strain evidence="4">MPI-CAGE-CH-0243</strain>
    </source>
</reference>
<dbReference type="Proteomes" id="UP000700596">
    <property type="component" value="Unassembled WGS sequence"/>
</dbReference>
<dbReference type="AlphaFoldDB" id="A0A9P9CYU2"/>
<dbReference type="InterPro" id="IPR021765">
    <property type="entry name" value="UstYa-like"/>
</dbReference>
<evidence type="ECO:0000256" key="2">
    <source>
        <dbReference type="SAM" id="MobiDB-lite"/>
    </source>
</evidence>